<evidence type="ECO:0000259" key="10">
    <source>
        <dbReference type="Pfam" id="PF01636"/>
    </source>
</evidence>
<keyword evidence="3" id="KW-0963">Cytoplasm</keyword>
<proteinExistence type="inferred from homology"/>
<comment type="similarity">
    <text evidence="2">Belongs to the aminoglycoside phosphotransferase family.</text>
</comment>
<dbReference type="EMBL" id="CDMY01000557">
    <property type="protein sequence ID" value="CEM22762.1"/>
    <property type="molecule type" value="Genomic_DNA"/>
</dbReference>
<evidence type="ECO:0000256" key="8">
    <source>
        <dbReference type="ARBA" id="ARBA00038873"/>
    </source>
</evidence>
<keyword evidence="5" id="KW-0418">Kinase</keyword>
<evidence type="ECO:0000256" key="9">
    <source>
        <dbReference type="ARBA" id="ARBA00040505"/>
    </source>
</evidence>
<comment type="catalytic activity">
    <reaction evidence="6">
        <text>(5R)-5-hydroxy-L-lysine + GTP = (5R)-5-phosphooxy-L-lysine + GDP + H(+)</text>
        <dbReference type="Rhea" id="RHEA:19049"/>
        <dbReference type="ChEBI" id="CHEBI:15378"/>
        <dbReference type="ChEBI" id="CHEBI:37565"/>
        <dbReference type="ChEBI" id="CHEBI:57882"/>
        <dbReference type="ChEBI" id="CHEBI:58189"/>
        <dbReference type="ChEBI" id="CHEBI:58357"/>
        <dbReference type="EC" id="2.7.1.81"/>
    </reaction>
</comment>
<dbReference type="AlphaFoldDB" id="A0A0G4G3C0"/>
<name>A0A0G4G3C0_VITBC</name>
<evidence type="ECO:0000256" key="3">
    <source>
        <dbReference type="ARBA" id="ARBA00022490"/>
    </source>
</evidence>
<dbReference type="PhylomeDB" id="A0A0G4G3C0"/>
<evidence type="ECO:0000313" key="12">
    <source>
        <dbReference type="Proteomes" id="UP000041254"/>
    </source>
</evidence>
<keyword evidence="4" id="KW-0808">Transferase</keyword>
<sequence>MENRPRGLDDARIFALLKDLWGIYEGSLIFDLPTPVRVPSGEGAGGSDAACGVVSSIELRGLESYDDFNAHVVVRVGDEARMEYVFKATMLHTRQRLELQTEVMTLLNAAGLPCPAVVPSVHGRHIERADGLTTDGTAAADECNGKKHRPTLVRLLTYLPGKVLPLQHHRSRTMLINLGRLAGRVSAALEGYEHPASEWDWEWNIATLIATCRPRVRYEQQAHRRELATLILDEFERVVCPRLSSLRQSVAHTDLNDTNLLWAGDECCGVLDFGDVIHTATCFEVGICAGYHCIAQPDPWEAALTIIQSYDEGYPLTDDEIEVLPLVVQARILMSALNSIYYQTLEPDNEYLSHTHEPGWRTLEQLGARLEIRARGQEVAVDELKRRLKASRGGLTYIGLVLRLAGTTE</sequence>
<dbReference type="OMA" id="FYDTFDC"/>
<evidence type="ECO:0000256" key="4">
    <source>
        <dbReference type="ARBA" id="ARBA00022679"/>
    </source>
</evidence>
<gene>
    <name evidence="11" type="ORF">Vbra_9658</name>
</gene>
<dbReference type="InParanoid" id="A0A0G4G3C0"/>
<evidence type="ECO:0000256" key="2">
    <source>
        <dbReference type="ARBA" id="ARBA00006219"/>
    </source>
</evidence>
<comment type="subcellular location">
    <subcellularLocation>
        <location evidence="1">Cytoplasm</location>
    </subcellularLocation>
</comment>
<dbReference type="SUPFAM" id="SSF56112">
    <property type="entry name" value="Protein kinase-like (PK-like)"/>
    <property type="match status" value="1"/>
</dbReference>
<organism evidence="11 12">
    <name type="scientific">Vitrella brassicaformis (strain CCMP3155)</name>
    <dbReference type="NCBI Taxonomy" id="1169540"/>
    <lineage>
        <taxon>Eukaryota</taxon>
        <taxon>Sar</taxon>
        <taxon>Alveolata</taxon>
        <taxon>Colpodellida</taxon>
        <taxon>Vitrellaceae</taxon>
        <taxon>Vitrella</taxon>
    </lineage>
</organism>
<evidence type="ECO:0000256" key="7">
    <source>
        <dbReference type="ARBA" id="ARBA00037368"/>
    </source>
</evidence>
<dbReference type="OrthoDB" id="9973935at2759"/>
<dbReference type="InterPro" id="IPR011009">
    <property type="entry name" value="Kinase-like_dom_sf"/>
</dbReference>
<accession>A0A0G4G3C0</accession>
<evidence type="ECO:0000256" key="5">
    <source>
        <dbReference type="ARBA" id="ARBA00022777"/>
    </source>
</evidence>
<dbReference type="VEuPathDB" id="CryptoDB:Vbra_9658"/>
<dbReference type="Pfam" id="PF01636">
    <property type="entry name" value="APH"/>
    <property type="match status" value="1"/>
</dbReference>
<dbReference type="PANTHER" id="PTHR21064">
    <property type="entry name" value="AMINOGLYCOSIDE PHOSPHOTRANSFERASE DOMAIN-CONTAINING PROTEIN-RELATED"/>
    <property type="match status" value="1"/>
</dbReference>
<reference evidence="11 12" key="1">
    <citation type="submission" date="2014-11" db="EMBL/GenBank/DDBJ databases">
        <authorList>
            <person name="Zhu J."/>
            <person name="Qi W."/>
            <person name="Song R."/>
        </authorList>
    </citation>
    <scope>NUCLEOTIDE SEQUENCE [LARGE SCALE GENOMIC DNA]</scope>
</reference>
<dbReference type="InterPro" id="IPR002575">
    <property type="entry name" value="Aminoglycoside_PTrfase"/>
</dbReference>
<comment type="function">
    <text evidence="7">Catalyzes the GTP-dependent phosphorylation of 5-hydroxy-L-lysine.</text>
</comment>
<dbReference type="PANTHER" id="PTHR21064:SF1">
    <property type="entry name" value="HYDROXYLYSINE KINASE"/>
    <property type="match status" value="1"/>
</dbReference>
<dbReference type="GO" id="GO:0005737">
    <property type="term" value="C:cytoplasm"/>
    <property type="evidence" value="ECO:0007669"/>
    <property type="project" value="UniProtKB-SubCell"/>
</dbReference>
<dbReference type="STRING" id="1169540.A0A0G4G3C0"/>
<dbReference type="EC" id="2.7.1.81" evidence="8"/>
<feature type="domain" description="Aminoglycoside phosphotransferase" evidence="10">
    <location>
        <begin position="73"/>
        <end position="305"/>
    </location>
</feature>
<dbReference type="Proteomes" id="UP000041254">
    <property type="component" value="Unassembled WGS sequence"/>
</dbReference>
<dbReference type="GO" id="GO:0047992">
    <property type="term" value="F:hydroxylysine kinase activity"/>
    <property type="evidence" value="ECO:0007669"/>
    <property type="project" value="UniProtKB-EC"/>
</dbReference>
<protein>
    <recommendedName>
        <fullName evidence="9">Hydroxylysine kinase</fullName>
        <ecNumber evidence="8">2.7.1.81</ecNumber>
    </recommendedName>
</protein>
<dbReference type="InterPro" id="IPR050249">
    <property type="entry name" value="Pseudomonas-type_ThrB"/>
</dbReference>
<evidence type="ECO:0000256" key="1">
    <source>
        <dbReference type="ARBA" id="ARBA00004496"/>
    </source>
</evidence>
<keyword evidence="12" id="KW-1185">Reference proteome</keyword>
<dbReference type="Gene3D" id="3.90.1200.10">
    <property type="match status" value="1"/>
</dbReference>
<evidence type="ECO:0000313" key="11">
    <source>
        <dbReference type="EMBL" id="CEM22762.1"/>
    </source>
</evidence>
<evidence type="ECO:0000256" key="6">
    <source>
        <dbReference type="ARBA" id="ARBA00036820"/>
    </source>
</evidence>